<dbReference type="PANTHER" id="PTHR42090">
    <property type="match status" value="1"/>
</dbReference>
<feature type="compositionally biased region" description="Basic residues" evidence="1">
    <location>
        <begin position="140"/>
        <end position="149"/>
    </location>
</feature>
<name>A0A9W8YXI2_9PEZI</name>
<accession>A0A9W8YXI2</accession>
<organism evidence="2 3">
    <name type="scientific">Gnomoniopsis smithogilvyi</name>
    <dbReference type="NCBI Taxonomy" id="1191159"/>
    <lineage>
        <taxon>Eukaryota</taxon>
        <taxon>Fungi</taxon>
        <taxon>Dikarya</taxon>
        <taxon>Ascomycota</taxon>
        <taxon>Pezizomycotina</taxon>
        <taxon>Sordariomycetes</taxon>
        <taxon>Sordariomycetidae</taxon>
        <taxon>Diaporthales</taxon>
        <taxon>Gnomoniaceae</taxon>
        <taxon>Gnomoniopsis</taxon>
    </lineage>
</organism>
<feature type="region of interest" description="Disordered" evidence="1">
    <location>
        <begin position="1"/>
        <end position="149"/>
    </location>
</feature>
<comment type="caution">
    <text evidence="2">The sequence shown here is derived from an EMBL/GenBank/DDBJ whole genome shotgun (WGS) entry which is preliminary data.</text>
</comment>
<dbReference type="Proteomes" id="UP001140453">
    <property type="component" value="Unassembled WGS sequence"/>
</dbReference>
<dbReference type="PANTHER" id="PTHR42090:SF1">
    <property type="match status" value="1"/>
</dbReference>
<dbReference type="AlphaFoldDB" id="A0A9W8YXI2"/>
<feature type="compositionally biased region" description="Polar residues" evidence="1">
    <location>
        <begin position="1"/>
        <end position="42"/>
    </location>
</feature>
<dbReference type="EMBL" id="JAPEVB010000002">
    <property type="protein sequence ID" value="KAJ4393668.1"/>
    <property type="molecule type" value="Genomic_DNA"/>
</dbReference>
<reference evidence="2" key="1">
    <citation type="submission" date="2022-10" db="EMBL/GenBank/DDBJ databases">
        <title>Tapping the CABI collections for fungal endophytes: first genome assemblies for Collariella, Neodidymelliopsis, Ascochyta clinopodiicola, Didymella pomorum, Didymosphaeria variabile, Neocosmospora piperis and Neocucurbitaria cava.</title>
        <authorList>
            <person name="Hill R."/>
        </authorList>
    </citation>
    <scope>NUCLEOTIDE SEQUENCE</scope>
    <source>
        <strain evidence="2">IMI 355082</strain>
    </source>
</reference>
<evidence type="ECO:0000313" key="2">
    <source>
        <dbReference type="EMBL" id="KAJ4393668.1"/>
    </source>
</evidence>
<feature type="compositionally biased region" description="Basic and acidic residues" evidence="1">
    <location>
        <begin position="46"/>
        <end position="62"/>
    </location>
</feature>
<evidence type="ECO:0000313" key="3">
    <source>
        <dbReference type="Proteomes" id="UP001140453"/>
    </source>
</evidence>
<evidence type="ECO:0000256" key="1">
    <source>
        <dbReference type="SAM" id="MobiDB-lite"/>
    </source>
</evidence>
<protein>
    <submittedName>
        <fullName evidence="2">Uncharacterized protein</fullName>
    </submittedName>
</protein>
<keyword evidence="3" id="KW-1185">Reference proteome</keyword>
<gene>
    <name evidence="2" type="ORF">N0V93_002883</name>
</gene>
<sequence length="149" mass="15666">MASLRSVSTILRSQARPSTFTTRQQISITSINASRSYHNTSPLRLPYKDDQDRQSLKPKSTEGTKSGTDNETAQTDAAFDGSKTSPEEAHASAEKESDGNALDTSGANQSKSKPLGGEGGGEMKSTTKGQNDKPSGHGSPQKKGKLPGA</sequence>
<feature type="compositionally biased region" description="Basic and acidic residues" evidence="1">
    <location>
        <begin position="85"/>
        <end position="98"/>
    </location>
</feature>
<proteinExistence type="predicted"/>
<feature type="compositionally biased region" description="Polar residues" evidence="1">
    <location>
        <begin position="102"/>
        <end position="112"/>
    </location>
</feature>
<feature type="compositionally biased region" description="Polar residues" evidence="1">
    <location>
        <begin position="63"/>
        <end position="75"/>
    </location>
</feature>
<dbReference type="OrthoDB" id="423498at2759"/>